<accession>A0A401PNH5</accession>
<dbReference type="AlphaFoldDB" id="A0A401PNH5"/>
<keyword evidence="2" id="KW-1185">Reference proteome</keyword>
<evidence type="ECO:0000313" key="2">
    <source>
        <dbReference type="Proteomes" id="UP000288216"/>
    </source>
</evidence>
<proteinExistence type="predicted"/>
<comment type="caution">
    <text evidence="1">The sequence shown here is derived from an EMBL/GenBank/DDBJ whole genome shotgun (WGS) entry which is preliminary data.</text>
</comment>
<reference evidence="1 2" key="1">
    <citation type="journal article" date="2018" name="Nat. Ecol. Evol.">
        <title>Shark genomes provide insights into elasmobranch evolution and the origin of vertebrates.</title>
        <authorList>
            <person name="Hara Y"/>
            <person name="Yamaguchi K"/>
            <person name="Onimaru K"/>
            <person name="Kadota M"/>
            <person name="Koyanagi M"/>
            <person name="Keeley SD"/>
            <person name="Tatsumi K"/>
            <person name="Tanaka K"/>
            <person name="Motone F"/>
            <person name="Kageyama Y"/>
            <person name="Nozu R"/>
            <person name="Adachi N"/>
            <person name="Nishimura O"/>
            <person name="Nakagawa R"/>
            <person name="Tanegashima C"/>
            <person name="Kiyatake I"/>
            <person name="Matsumoto R"/>
            <person name="Murakumo K"/>
            <person name="Nishida K"/>
            <person name="Terakita A"/>
            <person name="Kuratani S"/>
            <person name="Sato K"/>
            <person name="Hyodo S Kuraku.S."/>
        </authorList>
    </citation>
    <scope>NUCLEOTIDE SEQUENCE [LARGE SCALE GENOMIC DNA]</scope>
</reference>
<protein>
    <submittedName>
        <fullName evidence="1">Uncharacterized protein</fullName>
    </submittedName>
</protein>
<organism evidence="1 2">
    <name type="scientific">Scyliorhinus torazame</name>
    <name type="common">Cloudy catshark</name>
    <name type="synonym">Catulus torazame</name>
    <dbReference type="NCBI Taxonomy" id="75743"/>
    <lineage>
        <taxon>Eukaryota</taxon>
        <taxon>Metazoa</taxon>
        <taxon>Chordata</taxon>
        <taxon>Craniata</taxon>
        <taxon>Vertebrata</taxon>
        <taxon>Chondrichthyes</taxon>
        <taxon>Elasmobranchii</taxon>
        <taxon>Galeomorphii</taxon>
        <taxon>Galeoidea</taxon>
        <taxon>Carcharhiniformes</taxon>
        <taxon>Scyliorhinidae</taxon>
        <taxon>Scyliorhinus</taxon>
    </lineage>
</organism>
<evidence type="ECO:0000313" key="1">
    <source>
        <dbReference type="EMBL" id="GCB74673.1"/>
    </source>
</evidence>
<gene>
    <name evidence="1" type="ORF">scyTo_0003764</name>
</gene>
<name>A0A401PNH5_SCYTO</name>
<sequence length="69" mass="8018">MKFVTRSWDHVARSSSVKHFHDADTVKNEEENLMELDDIEADLNRRMTELHQAGLISLLQFFNETAVSL</sequence>
<dbReference type="EMBL" id="BFAA01001056">
    <property type="protein sequence ID" value="GCB74673.1"/>
    <property type="molecule type" value="Genomic_DNA"/>
</dbReference>
<dbReference type="Proteomes" id="UP000288216">
    <property type="component" value="Unassembled WGS sequence"/>
</dbReference>